<reference evidence="1" key="1">
    <citation type="submission" date="2020-07" db="EMBL/GenBank/DDBJ databases">
        <authorList>
            <person name="Ferguson B K."/>
        </authorList>
    </citation>
    <scope>NUCLEOTIDE SEQUENCE</scope>
    <source>
        <strain evidence="1">L06</strain>
    </source>
</reference>
<protein>
    <submittedName>
        <fullName evidence="1">Uncharacterized protein</fullName>
    </submittedName>
</protein>
<proteinExistence type="predicted"/>
<accession>A0A6V7KSF6</accession>
<organism evidence="1">
    <name type="scientific">Bracon brevicornis</name>
    <dbReference type="NCBI Taxonomy" id="1563983"/>
    <lineage>
        <taxon>Eukaryota</taxon>
        <taxon>Metazoa</taxon>
        <taxon>Ecdysozoa</taxon>
        <taxon>Arthropoda</taxon>
        <taxon>Hexapoda</taxon>
        <taxon>Insecta</taxon>
        <taxon>Pterygota</taxon>
        <taxon>Neoptera</taxon>
        <taxon>Endopterygota</taxon>
        <taxon>Hymenoptera</taxon>
        <taxon>Apocrita</taxon>
        <taxon>Ichneumonoidea</taxon>
        <taxon>Braconidae</taxon>
        <taxon>Braconinae</taxon>
        <taxon>Bracon</taxon>
    </lineage>
</organism>
<evidence type="ECO:0000313" key="1">
    <source>
        <dbReference type="EMBL" id="CAD1567265.1"/>
    </source>
</evidence>
<name>A0A6V7KSF6_9HYME</name>
<sequence>MKKSREQLLNIPQSFIPDIISESEERERIASLAQRDFLIKSHGILEEIYLAMKKNGTLRPGDIKKYSSYGKLARRLDLYQNSGEQT</sequence>
<gene>
    <name evidence="1" type="ORF">BBRV_LOCUS88055</name>
</gene>
<dbReference type="AlphaFoldDB" id="A0A6V7KSF6"/>
<dbReference type="EMBL" id="CADCXW020000327">
    <property type="protein sequence ID" value="CAD1567265.1"/>
    <property type="molecule type" value="Genomic_DNA"/>
</dbReference>